<comment type="caution">
    <text evidence="2">The sequence shown here is derived from an EMBL/GenBank/DDBJ whole genome shotgun (WGS) entry which is preliminary data.</text>
</comment>
<gene>
    <name evidence="2" type="ORF">EZS28_021116</name>
</gene>
<dbReference type="OrthoDB" id="10692528at2759"/>
<protein>
    <recommendedName>
        <fullName evidence="4">Right handed beta helix domain-containing protein</fullName>
    </recommendedName>
</protein>
<evidence type="ECO:0000256" key="1">
    <source>
        <dbReference type="SAM" id="Phobius"/>
    </source>
</evidence>
<keyword evidence="1" id="KW-0472">Membrane</keyword>
<organism evidence="2 3">
    <name type="scientific">Streblomastix strix</name>
    <dbReference type="NCBI Taxonomy" id="222440"/>
    <lineage>
        <taxon>Eukaryota</taxon>
        <taxon>Metamonada</taxon>
        <taxon>Preaxostyla</taxon>
        <taxon>Oxymonadida</taxon>
        <taxon>Streblomastigidae</taxon>
        <taxon>Streblomastix</taxon>
    </lineage>
</organism>
<dbReference type="AlphaFoldDB" id="A0A5J4VLL8"/>
<keyword evidence="1" id="KW-0812">Transmembrane</keyword>
<dbReference type="InterPro" id="IPR011050">
    <property type="entry name" value="Pectin_lyase_fold/virulence"/>
</dbReference>
<dbReference type="EMBL" id="SNRW01006287">
    <property type="protein sequence ID" value="KAA6383356.1"/>
    <property type="molecule type" value="Genomic_DNA"/>
</dbReference>
<evidence type="ECO:0000313" key="3">
    <source>
        <dbReference type="Proteomes" id="UP000324800"/>
    </source>
</evidence>
<dbReference type="SUPFAM" id="SSF51126">
    <property type="entry name" value="Pectin lyase-like"/>
    <property type="match status" value="1"/>
</dbReference>
<reference evidence="2 3" key="1">
    <citation type="submission" date="2019-03" db="EMBL/GenBank/DDBJ databases">
        <title>Single cell metagenomics reveals metabolic interactions within the superorganism composed of flagellate Streblomastix strix and complex community of Bacteroidetes bacteria on its surface.</title>
        <authorList>
            <person name="Treitli S.C."/>
            <person name="Kolisko M."/>
            <person name="Husnik F."/>
            <person name="Keeling P."/>
            <person name="Hampl V."/>
        </authorList>
    </citation>
    <scope>NUCLEOTIDE SEQUENCE [LARGE SCALE GENOMIC DNA]</scope>
    <source>
        <strain evidence="2">ST1C</strain>
    </source>
</reference>
<feature type="non-terminal residue" evidence="2">
    <location>
        <position position="1"/>
    </location>
</feature>
<evidence type="ECO:0000313" key="2">
    <source>
        <dbReference type="EMBL" id="KAA6383356.1"/>
    </source>
</evidence>
<sequence length="962" mass="103595">GTSKGAVINAQLYQGSILQVTDSCIFYNCSTQQNDNCAGGAINTVVNGSNSQFIVSDLVKFEKCQSRQGGAISVELLNMGICVVNNVQFNECSVNNDGGGIYAQLQNSGGVLTITNQTSFVQCINTFWGGGGINIVSYGSNSKCIISDNVIFEKCEAGIGGAMYLNQINVVIFEVHNCQFVECISNFYGGAIQYSSWNDNNIPSFILDGVSFISCSSQYNKGDGGSLCIDVHSGTSTINGSIFSGCQSLNNGGAINIDLYSNSALIIDNGIFIDCGCSGPGRGGAIAIYQYQYDCLISITNSSFTNCKTLSGISNQYGWGGAIVIKMEFQASQLNTTNFLLTDLSFTNCKASGAGNNLHILSPDALATGQTIKNRNLLTVKDPSNPPLLISDLYTSPQYAYDYMGINQSIEINNQGTINLDLHNHLFEQFLTSNVPNPSYIDAIIGKDIKFCGGQSSMCKTIKYSTQRNPTPLSGTLPTDSIYTIILTSNTALDTNIQILSTTLLKGQVVIQSDGYNPIENYTKQSILTSSFSSSLFTISGNGLLELLGLHFDNLNPSSNNPLISLLSDDNYQIPYLSIIDCEFNQDPDSYSSTNLSHSLISINGGIIRMERAKIKSYKLMNDKSLINIKQGAEDVFILNSNIRNIQKIGEKNLGIIELYKSIGVSNEEQQMNVRIELCSFIQPISTSSSNITTSSPFIHASIGKLEIISCSFGSEDESSLLWAYAISIEAECTQLIISNTNFTRLLSGGILLKAGQDSVALIEDCLFMNCGDGSQIAGAAHTTGVTGDNLGSISITNNQFISCQGQQAGGIIFEDNVIPLNVKNNYFSKNSISNSKGAKDILFSSKEMLNEAEGIEVVAEGYKYDKTDGYVGEVKISGFDANFAQYLDCKTEGKQNCGIIPCGGRKEQTEELCKETVKEEEEIKDKKKFSGGAIAGIIIAAVVVIVAIVVVITVIVIYKKV</sequence>
<dbReference type="Proteomes" id="UP000324800">
    <property type="component" value="Unassembled WGS sequence"/>
</dbReference>
<name>A0A5J4VLL8_9EUKA</name>
<feature type="transmembrane region" description="Helical" evidence="1">
    <location>
        <begin position="934"/>
        <end position="959"/>
    </location>
</feature>
<accession>A0A5J4VLL8</accession>
<evidence type="ECO:0008006" key="4">
    <source>
        <dbReference type="Google" id="ProtNLM"/>
    </source>
</evidence>
<keyword evidence="1" id="KW-1133">Transmembrane helix</keyword>
<proteinExistence type="predicted"/>